<name>A0A8K0GNV4_9ROSA</name>
<organism evidence="2 3">
    <name type="scientific">Rhamnella rubrinervis</name>
    <dbReference type="NCBI Taxonomy" id="2594499"/>
    <lineage>
        <taxon>Eukaryota</taxon>
        <taxon>Viridiplantae</taxon>
        <taxon>Streptophyta</taxon>
        <taxon>Embryophyta</taxon>
        <taxon>Tracheophyta</taxon>
        <taxon>Spermatophyta</taxon>
        <taxon>Magnoliopsida</taxon>
        <taxon>eudicotyledons</taxon>
        <taxon>Gunneridae</taxon>
        <taxon>Pentapetalae</taxon>
        <taxon>rosids</taxon>
        <taxon>fabids</taxon>
        <taxon>Rosales</taxon>
        <taxon>Rhamnaceae</taxon>
        <taxon>rhamnoid group</taxon>
        <taxon>Rhamneae</taxon>
        <taxon>Rhamnella</taxon>
    </lineage>
</organism>
<evidence type="ECO:0000256" key="1">
    <source>
        <dbReference type="SAM" id="MobiDB-lite"/>
    </source>
</evidence>
<evidence type="ECO:0000313" key="3">
    <source>
        <dbReference type="Proteomes" id="UP000796880"/>
    </source>
</evidence>
<accession>A0A8K0GNV4</accession>
<dbReference type="AlphaFoldDB" id="A0A8K0GNV4"/>
<dbReference type="Proteomes" id="UP000796880">
    <property type="component" value="Unassembled WGS sequence"/>
</dbReference>
<gene>
    <name evidence="2" type="ORF">FNV43_RR26537</name>
</gene>
<comment type="caution">
    <text evidence="2">The sequence shown here is derived from an EMBL/GenBank/DDBJ whole genome shotgun (WGS) entry which is preliminary data.</text>
</comment>
<keyword evidence="3" id="KW-1185">Reference proteome</keyword>
<evidence type="ECO:0000313" key="2">
    <source>
        <dbReference type="EMBL" id="KAF3431801.1"/>
    </source>
</evidence>
<feature type="region of interest" description="Disordered" evidence="1">
    <location>
        <begin position="18"/>
        <end position="37"/>
    </location>
</feature>
<dbReference type="EMBL" id="VOIH02000012">
    <property type="protein sequence ID" value="KAF3431801.1"/>
    <property type="molecule type" value="Genomic_DNA"/>
</dbReference>
<reference evidence="2" key="1">
    <citation type="submission" date="2020-03" db="EMBL/GenBank/DDBJ databases">
        <title>A high-quality chromosome-level genome assembly of a woody plant with both climbing and erect habits, Rhamnella rubrinervis.</title>
        <authorList>
            <person name="Lu Z."/>
            <person name="Yang Y."/>
            <person name="Zhu X."/>
            <person name="Sun Y."/>
        </authorList>
    </citation>
    <scope>NUCLEOTIDE SEQUENCE</scope>
    <source>
        <strain evidence="2">BYM</strain>
        <tissue evidence="2">Leaf</tissue>
    </source>
</reference>
<protein>
    <submittedName>
        <fullName evidence="2">Uncharacterized protein</fullName>
    </submittedName>
</protein>
<sequence length="86" mass="9591">MVEDGMYGSNVAGVSETRMLKTQVGDDQMAGSTLPPKKKARLEQVMAEDKQEVMIVMMLNMMTPFQSFMVNISCNIQASVKSRKEL</sequence>
<proteinExistence type="predicted"/>